<dbReference type="Pfam" id="PF00005">
    <property type="entry name" value="ABC_tran"/>
    <property type="match status" value="1"/>
</dbReference>
<dbReference type="Gene3D" id="3.40.50.300">
    <property type="entry name" value="P-loop containing nucleotide triphosphate hydrolases"/>
    <property type="match status" value="1"/>
</dbReference>
<evidence type="ECO:0000256" key="5">
    <source>
        <dbReference type="ARBA" id="ARBA00022840"/>
    </source>
</evidence>
<dbReference type="InterPro" id="IPR003593">
    <property type="entry name" value="AAA+_ATPase"/>
</dbReference>
<keyword evidence="1" id="KW-0813">Transport</keyword>
<name>A2S680_BURM9</name>
<evidence type="ECO:0000256" key="2">
    <source>
        <dbReference type="ARBA" id="ARBA00022475"/>
    </source>
</evidence>
<evidence type="ECO:0000313" key="8">
    <source>
        <dbReference type="Proteomes" id="UP000002283"/>
    </source>
</evidence>
<organism evidence="7 8">
    <name type="scientific">Burkholderia mallei (strain NCTC 10229)</name>
    <dbReference type="NCBI Taxonomy" id="412022"/>
    <lineage>
        <taxon>Bacteria</taxon>
        <taxon>Pseudomonadati</taxon>
        <taxon>Pseudomonadota</taxon>
        <taxon>Betaproteobacteria</taxon>
        <taxon>Burkholderiales</taxon>
        <taxon>Burkholderiaceae</taxon>
        <taxon>Burkholderia</taxon>
        <taxon>pseudomallei group</taxon>
    </lineage>
</organism>
<dbReference type="GeneID" id="92980818"/>
<dbReference type="Proteomes" id="UP000002283">
    <property type="component" value="Chromosome I"/>
</dbReference>
<dbReference type="HOGENOM" id="CLU_815532_0_0_4"/>
<dbReference type="GO" id="GO:0016887">
    <property type="term" value="F:ATP hydrolysis activity"/>
    <property type="evidence" value="ECO:0007669"/>
    <property type="project" value="InterPro"/>
</dbReference>
<proteinExistence type="predicted"/>
<keyword evidence="3" id="KW-0997">Cell inner membrane</keyword>
<sequence length="356" mass="37959">MSPVPFPAGEAGEALEGAQTGEALEGAQTAEAVEAAEAMEGGAAVARGATPGRAASALAARRIDVKAGDFTFHATDIAFRTGALTAIVGPNGSGKSTLLEALFGFRRAQLEGATILGVPAARFMRDTRALRRFGAQLQRVEYAEHARVDEILAVHRALYRKQDAAVARALAIDELRAKPYSGLSKGQRQRLDLFIAFAHRPALVALDEPFTGLDRTMTRSVLGLLRGPLAGITIAMICHAGEELAIADDVLWVRDGTLRYQGGKDALKRRLVGEFRALIHVDDDAQAERVRAVLARDAHVQRIVAPAPRQIGAFGRAGLDAALRTLMEQAGIRHFEFAPTDEGDLLRACTEGATDA</sequence>
<dbReference type="SUPFAM" id="SSF52540">
    <property type="entry name" value="P-loop containing nucleoside triphosphate hydrolases"/>
    <property type="match status" value="1"/>
</dbReference>
<dbReference type="PANTHER" id="PTHR42939:SF1">
    <property type="entry name" value="ABC TRANSPORTER ATP-BINDING PROTEIN ALBC-RELATED"/>
    <property type="match status" value="1"/>
</dbReference>
<evidence type="ECO:0000256" key="1">
    <source>
        <dbReference type="ARBA" id="ARBA00022448"/>
    </source>
</evidence>
<keyword evidence="4" id="KW-0547">Nucleotide-binding</keyword>
<dbReference type="SMART" id="SM00382">
    <property type="entry name" value="AAA"/>
    <property type="match status" value="1"/>
</dbReference>
<evidence type="ECO:0000256" key="4">
    <source>
        <dbReference type="ARBA" id="ARBA00022741"/>
    </source>
</evidence>
<dbReference type="AlphaFoldDB" id="A2S680"/>
<dbReference type="RefSeq" id="WP_004184968.1">
    <property type="nucleotide sequence ID" value="NC_008836.1"/>
</dbReference>
<keyword evidence="3" id="KW-0472">Membrane</keyword>
<evidence type="ECO:0000313" key="7">
    <source>
        <dbReference type="EMBL" id="ABN01751.1"/>
    </source>
</evidence>
<reference evidence="7 8" key="1">
    <citation type="submission" date="2007-01" db="EMBL/GenBank/DDBJ databases">
        <authorList>
            <person name="DeShazer D."/>
            <person name="Woods D.E."/>
            <person name="Nierman W.C."/>
        </authorList>
    </citation>
    <scope>NUCLEOTIDE SEQUENCE [LARGE SCALE GENOMIC DNA]</scope>
    <source>
        <strain evidence="7 8">NCTC 10229</strain>
    </source>
</reference>
<dbReference type="EMBL" id="CP000546">
    <property type="protein sequence ID" value="ABN01751.1"/>
    <property type="molecule type" value="Genomic_DNA"/>
</dbReference>
<dbReference type="PROSITE" id="PS50893">
    <property type="entry name" value="ABC_TRANSPORTER_2"/>
    <property type="match status" value="1"/>
</dbReference>
<evidence type="ECO:0000259" key="6">
    <source>
        <dbReference type="PROSITE" id="PS50893"/>
    </source>
</evidence>
<dbReference type="InterPro" id="IPR003439">
    <property type="entry name" value="ABC_transporter-like_ATP-bd"/>
</dbReference>
<evidence type="ECO:0000256" key="3">
    <source>
        <dbReference type="ARBA" id="ARBA00022519"/>
    </source>
</evidence>
<dbReference type="InterPro" id="IPR051782">
    <property type="entry name" value="ABC_Transporter_VariousFunc"/>
</dbReference>
<gene>
    <name evidence="7" type="ordered locus">BMA10229_A1466</name>
</gene>
<accession>A2S680</accession>
<protein>
    <submittedName>
        <fullName evidence="7">ABC transporter, ATP-binding protein</fullName>
    </submittedName>
</protein>
<dbReference type="GO" id="GO:0005524">
    <property type="term" value="F:ATP binding"/>
    <property type="evidence" value="ECO:0007669"/>
    <property type="project" value="UniProtKB-KW"/>
</dbReference>
<dbReference type="InterPro" id="IPR027417">
    <property type="entry name" value="P-loop_NTPase"/>
</dbReference>
<feature type="domain" description="ABC transporter" evidence="6">
    <location>
        <begin position="52"/>
        <end position="280"/>
    </location>
</feature>
<keyword evidence="5 7" id="KW-0067">ATP-binding</keyword>
<keyword evidence="2" id="KW-1003">Cell membrane</keyword>
<dbReference type="KEGG" id="bml:BMA10229_A1466"/>
<dbReference type="PANTHER" id="PTHR42939">
    <property type="entry name" value="ABC TRANSPORTER ATP-BINDING PROTEIN ALBC-RELATED"/>
    <property type="match status" value="1"/>
</dbReference>